<dbReference type="Pfam" id="PF22544">
    <property type="entry name" value="HYDIN_VesB_CFA65-like_Ig"/>
    <property type="match status" value="2"/>
</dbReference>
<name>A0AAV6SR06_SOLSE</name>
<evidence type="ECO:0000256" key="2">
    <source>
        <dbReference type="ARBA" id="ARBA00004496"/>
    </source>
</evidence>
<accession>A0AAV6SR06</accession>
<evidence type="ECO:0000313" key="7">
    <source>
        <dbReference type="Proteomes" id="UP000693946"/>
    </source>
</evidence>
<protein>
    <recommendedName>
        <fullName evidence="5">HYDIN/VesB/CFA65-like Ig-like domain-containing protein</fullName>
    </recommendedName>
</protein>
<feature type="domain" description="HYDIN/VesB/CFA65-like Ig-like" evidence="5">
    <location>
        <begin position="184"/>
        <end position="276"/>
    </location>
</feature>
<keyword evidence="7" id="KW-1185">Reference proteome</keyword>
<evidence type="ECO:0000256" key="4">
    <source>
        <dbReference type="ARBA" id="ARBA00023273"/>
    </source>
</evidence>
<keyword evidence="4" id="KW-0966">Cell projection</keyword>
<organism evidence="6 7">
    <name type="scientific">Solea senegalensis</name>
    <name type="common">Senegalese sole</name>
    <dbReference type="NCBI Taxonomy" id="28829"/>
    <lineage>
        <taxon>Eukaryota</taxon>
        <taxon>Metazoa</taxon>
        <taxon>Chordata</taxon>
        <taxon>Craniata</taxon>
        <taxon>Vertebrata</taxon>
        <taxon>Euteleostomi</taxon>
        <taxon>Actinopterygii</taxon>
        <taxon>Neopterygii</taxon>
        <taxon>Teleostei</taxon>
        <taxon>Neoteleostei</taxon>
        <taxon>Acanthomorphata</taxon>
        <taxon>Carangaria</taxon>
        <taxon>Pleuronectiformes</taxon>
        <taxon>Pleuronectoidei</taxon>
        <taxon>Soleidae</taxon>
        <taxon>Solea</taxon>
    </lineage>
</organism>
<keyword evidence="3" id="KW-0963">Cytoplasm</keyword>
<evidence type="ECO:0000256" key="3">
    <source>
        <dbReference type="ARBA" id="ARBA00022490"/>
    </source>
</evidence>
<sequence length="1316" mass="148287">MTDNQSRTQAKGKMSWFYNMKPVLKTDKPRRVIPSVYNQEMLQSTEERLANTKEVHKPRILELLDMSSTTHHKVTMVDMDQTLFQPYPSEMIFQNFTASQTYKLQLRLVNMDKVPRRLKLALQESKNFHVVSPEGASSKVAPSCSVTLTVFFHPQENKDYHHRLFFMTDRERFEVPVSAIGPRAVLNFRDELHFPLCPVKASTERTQQVINIGNSTAKFKLHTQRPFSVAPSCGTLEVNESIQVVVSFNPMTTGEHRQDLLLHYHTGEDVYISLYGVCEELDIHLEPDSVALNKTYITLANVHKVSLINTSDTVLQYHWSVWPSKEEEDLSIIRESPVLQQIKEKEREQLLSQYKADPTAIHHLPLLTRALQYGRSQTPLDHLTLSHSCITLQPAAGEIWPQMTQTFNIFFKPNKAKLYAQTIYCDITGRQCRLPLSIKGEGMGPKLLLNYNQLNMKNVFIGDKSCYEVLVSNKGLINAPFKLSCPDTTFGHCFSFSPEEGVIPFGANQSVKITFQSHNLGTFSEDILLTIQGQPKPLTLTFRGCVVCPTFHFDVSELNFGDVPFGFPQTLTFTLFNTSFVPMNFALRVLGDGQGSPSVTCAMQVSEVFRNNWEGSTASDPFTRPMEFNISPAQDCVCAMSDVTIKVTLCSNTVRTYRVALVVDMEGVGKEIGTLPINARCVVPEIVVDTPELQFQRCFLSIPYEHQVQLTNPSSLPACYGVLYKEAEEFPSLLFYCSTPRGVILPQTSVKLPVTLLAKATGRLHHTLRIALFGCTQPPLEVDLSFIGQGPVVHIQSPQLDFGRIPVLMNITRTLNLSNHSPIPASFTTHLGLKKSFWHVEPSEGEVSPQSQVELRVVAHLKDTITFQEKLEVYIQDSQTHIIPLSATGIGTTIVSDKPFAPRLDLGQYFSPGSCQYHLKLTNHGQRTNWLYWGIDGLLPNIKSRTPKKKDVQSLGSSVASKKEEEPVFSLTPSRVKLLPGCSVDMVLKGSSDSAKVVQERLVCRGVVGEQGCNEQIMTVDVICHFVAPLLSLSSKHLNFCIGKVPGEKLKRIYEKLVLKNISSLPVSINICLEEPFSLCEAPETQSSNTSWSMVLDDGKQVDLWICFNPDCCDRVSRVVDKFLEVFYPGQPQQDRVELRAEVHFPNLHFSSTTVDFGCVLNYTETLRVITMTNCSQLPVSYRWAYLEDQKHCTVRETDMHEDGGQQKNNENETRTPFPAITVTRKPWPSVYEQNRTQCPVRAEEVFDVLPMYGHLQPGEKQLVTVSFYGHEHIKREVVAQCHVEEGPIYEIKLRGEASVISYSIDSAQVLDTEKN</sequence>
<dbReference type="EMBL" id="JAGKHQ010000003">
    <property type="protein sequence ID" value="KAG7520061.1"/>
    <property type="molecule type" value="Genomic_DNA"/>
</dbReference>
<dbReference type="InterPro" id="IPR033305">
    <property type="entry name" value="Hydin-like"/>
</dbReference>
<comment type="subcellular location">
    <subcellularLocation>
        <location evidence="1">Cell projection</location>
    </subcellularLocation>
    <subcellularLocation>
        <location evidence="2">Cytoplasm</location>
    </subcellularLocation>
</comment>
<dbReference type="PANTHER" id="PTHR23053">
    <property type="entry name" value="DLEC1 DELETED IN LUNG AND ESOPHAGEAL CANCER 1"/>
    <property type="match status" value="1"/>
</dbReference>
<dbReference type="Pfam" id="PF24771">
    <property type="entry name" value="Ig_CFAP74_1st"/>
    <property type="match status" value="1"/>
</dbReference>
<evidence type="ECO:0000256" key="1">
    <source>
        <dbReference type="ARBA" id="ARBA00004316"/>
    </source>
</evidence>
<comment type="caution">
    <text evidence="6">The sequence shown here is derived from an EMBL/GenBank/DDBJ whole genome shotgun (WGS) entry which is preliminary data.</text>
</comment>
<gene>
    <name evidence="6" type="ORF">JOB18_021887</name>
</gene>
<evidence type="ECO:0000313" key="6">
    <source>
        <dbReference type="EMBL" id="KAG7520061.1"/>
    </source>
</evidence>
<dbReference type="Proteomes" id="UP000693946">
    <property type="component" value="Linkage Group LG11"/>
</dbReference>
<dbReference type="PANTHER" id="PTHR23053:SF0">
    <property type="entry name" value="HYDROCEPHALUS-INDUCING PROTEIN HOMOLOG"/>
    <property type="match status" value="1"/>
</dbReference>
<reference evidence="6 7" key="1">
    <citation type="journal article" date="2021" name="Sci. Rep.">
        <title>Chromosome anchoring in Senegalese sole (Solea senegalensis) reveals sex-associated markers and genome rearrangements in flatfish.</title>
        <authorList>
            <person name="Guerrero-Cozar I."/>
            <person name="Gomez-Garrido J."/>
            <person name="Berbel C."/>
            <person name="Martinez-Blanch J.F."/>
            <person name="Alioto T."/>
            <person name="Claros M.G."/>
            <person name="Gagnaire P.A."/>
            <person name="Manchado M."/>
        </authorList>
    </citation>
    <scope>NUCLEOTIDE SEQUENCE [LARGE SCALE GENOMIC DNA]</scope>
    <source>
        <strain evidence="6">Sse05_10M</strain>
    </source>
</reference>
<dbReference type="InterPro" id="IPR053879">
    <property type="entry name" value="HYDIN_VesB_CFA65-like_Ig"/>
</dbReference>
<dbReference type="GO" id="GO:0003341">
    <property type="term" value="P:cilium movement"/>
    <property type="evidence" value="ECO:0007669"/>
    <property type="project" value="TreeGrafter"/>
</dbReference>
<dbReference type="GO" id="GO:0005930">
    <property type="term" value="C:axoneme"/>
    <property type="evidence" value="ECO:0007669"/>
    <property type="project" value="TreeGrafter"/>
</dbReference>
<proteinExistence type="predicted"/>
<dbReference type="GO" id="GO:1904158">
    <property type="term" value="P:axonemal central apparatus assembly"/>
    <property type="evidence" value="ECO:0007669"/>
    <property type="project" value="TreeGrafter"/>
</dbReference>
<evidence type="ECO:0000259" key="5">
    <source>
        <dbReference type="Pfam" id="PF22544"/>
    </source>
</evidence>
<feature type="domain" description="HYDIN/VesB/CFA65-like Ig-like" evidence="5">
    <location>
        <begin position="445"/>
        <end position="545"/>
    </location>
</feature>